<evidence type="ECO:0000313" key="1">
    <source>
        <dbReference type="EMBL" id="KAJ6437018.1"/>
    </source>
</evidence>
<organism evidence="1 2">
    <name type="scientific">Purpureocillium lavendulum</name>
    <dbReference type="NCBI Taxonomy" id="1247861"/>
    <lineage>
        <taxon>Eukaryota</taxon>
        <taxon>Fungi</taxon>
        <taxon>Dikarya</taxon>
        <taxon>Ascomycota</taxon>
        <taxon>Pezizomycotina</taxon>
        <taxon>Sordariomycetes</taxon>
        <taxon>Hypocreomycetidae</taxon>
        <taxon>Hypocreales</taxon>
        <taxon>Ophiocordycipitaceae</taxon>
        <taxon>Purpureocillium</taxon>
    </lineage>
</organism>
<dbReference type="EMBL" id="JAQHRD010000014">
    <property type="protein sequence ID" value="KAJ6437018.1"/>
    <property type="molecule type" value="Genomic_DNA"/>
</dbReference>
<sequence length="156" mass="17675">MSKFDAMIAAGPEVDLDELTASIYKRMEDNFRTGAYTEQSRGRDWVNLVFKGEVTEGEMFPLAYMELNKYLRGLGYKQSQTIWGSRRFEKSNVSSDASYGLAADADYLRLTVGLGKKSTTVSDVLSQPRFFQHPFLEVTLKGLNLLPPASFIPRWQ</sequence>
<gene>
    <name evidence="1" type="ORF">O9K51_10315</name>
</gene>
<comment type="caution">
    <text evidence="1">The sequence shown here is derived from an EMBL/GenBank/DDBJ whole genome shotgun (WGS) entry which is preliminary data.</text>
</comment>
<reference evidence="1" key="1">
    <citation type="submission" date="2023-01" db="EMBL/GenBank/DDBJ databases">
        <title>The growth and conidiation of Purpureocillium lavendulum are regulated by nitrogen source and histone H3K14 acetylation.</title>
        <authorList>
            <person name="Tang P."/>
            <person name="Han J."/>
            <person name="Zhang C."/>
            <person name="Tang P."/>
            <person name="Qi F."/>
            <person name="Zhang K."/>
            <person name="Liang L."/>
        </authorList>
    </citation>
    <scope>NUCLEOTIDE SEQUENCE</scope>
    <source>
        <strain evidence="1">YMF1.00683</strain>
    </source>
</reference>
<proteinExistence type="predicted"/>
<keyword evidence="2" id="KW-1185">Reference proteome</keyword>
<dbReference type="Proteomes" id="UP001163105">
    <property type="component" value="Unassembled WGS sequence"/>
</dbReference>
<dbReference type="AlphaFoldDB" id="A0AB34FCT0"/>
<protein>
    <submittedName>
        <fullName evidence="1">Uncharacterized protein</fullName>
    </submittedName>
</protein>
<accession>A0AB34FCT0</accession>
<name>A0AB34FCT0_9HYPO</name>
<evidence type="ECO:0000313" key="2">
    <source>
        <dbReference type="Proteomes" id="UP001163105"/>
    </source>
</evidence>